<dbReference type="EMBL" id="RHLK01000004">
    <property type="protein sequence ID" value="MVO99868.1"/>
    <property type="molecule type" value="Genomic_DNA"/>
</dbReference>
<gene>
    <name evidence="7" type="ORF">EDM21_10045</name>
</gene>
<keyword evidence="2" id="KW-1003">Cell membrane</keyword>
<feature type="transmembrane region" description="Helical" evidence="6">
    <location>
        <begin position="150"/>
        <end position="169"/>
    </location>
</feature>
<feature type="transmembrane region" description="Helical" evidence="6">
    <location>
        <begin position="110"/>
        <end position="130"/>
    </location>
</feature>
<dbReference type="AlphaFoldDB" id="A0A7X3FI10"/>
<reference evidence="7 8" key="1">
    <citation type="journal article" date="2019" name="Microorganisms">
        <title>Paenibacillus lutrae sp. nov., A Chitinolytic Species Isolated from A River Otter in Castril Natural Park, Granada, Spain.</title>
        <authorList>
            <person name="Rodriguez M."/>
            <person name="Reina J.C."/>
            <person name="Bejar V."/>
            <person name="Llamas I."/>
        </authorList>
    </citation>
    <scope>NUCLEOTIDE SEQUENCE [LARGE SCALE GENOMIC DNA]</scope>
    <source>
        <strain evidence="7 8">N10</strain>
    </source>
</reference>
<name>A0A7X3FI10_9BACL</name>
<dbReference type="GO" id="GO:0005886">
    <property type="term" value="C:plasma membrane"/>
    <property type="evidence" value="ECO:0007669"/>
    <property type="project" value="UniProtKB-SubCell"/>
</dbReference>
<dbReference type="RefSeq" id="WP_157335191.1">
    <property type="nucleotide sequence ID" value="NZ_RHLK01000004.1"/>
</dbReference>
<feature type="transmembrane region" description="Helical" evidence="6">
    <location>
        <begin position="181"/>
        <end position="206"/>
    </location>
</feature>
<dbReference type="OrthoDB" id="128422at2"/>
<feature type="transmembrane region" description="Helical" evidence="6">
    <location>
        <begin position="6"/>
        <end position="25"/>
    </location>
</feature>
<dbReference type="Pfam" id="PF09678">
    <property type="entry name" value="Caa3_CtaG"/>
    <property type="match status" value="1"/>
</dbReference>
<accession>A0A7X3FI10</accession>
<evidence type="ECO:0000256" key="5">
    <source>
        <dbReference type="ARBA" id="ARBA00023136"/>
    </source>
</evidence>
<feature type="transmembrane region" description="Helical" evidence="6">
    <location>
        <begin position="45"/>
        <end position="67"/>
    </location>
</feature>
<evidence type="ECO:0000313" key="7">
    <source>
        <dbReference type="EMBL" id="MVO99868.1"/>
    </source>
</evidence>
<dbReference type="InterPro" id="IPR019108">
    <property type="entry name" value="Caa3_assmbl_CtaG-rel"/>
</dbReference>
<comment type="caution">
    <text evidence="7">The sequence shown here is derived from an EMBL/GenBank/DDBJ whole genome shotgun (WGS) entry which is preliminary data.</text>
</comment>
<keyword evidence="3 6" id="KW-0812">Transmembrane</keyword>
<evidence type="ECO:0000256" key="3">
    <source>
        <dbReference type="ARBA" id="ARBA00022692"/>
    </source>
</evidence>
<protein>
    <submittedName>
        <fullName evidence="7">Cytochrome C oxidase assembly protein</fullName>
    </submittedName>
</protein>
<dbReference type="Proteomes" id="UP000490800">
    <property type="component" value="Unassembled WGS sequence"/>
</dbReference>
<evidence type="ECO:0000256" key="6">
    <source>
        <dbReference type="SAM" id="Phobius"/>
    </source>
</evidence>
<keyword evidence="4 6" id="KW-1133">Transmembrane helix</keyword>
<keyword evidence="5 6" id="KW-0472">Membrane</keyword>
<organism evidence="7 8">
    <name type="scientific">Paenibacillus lutrae</name>
    <dbReference type="NCBI Taxonomy" id="2078573"/>
    <lineage>
        <taxon>Bacteria</taxon>
        <taxon>Bacillati</taxon>
        <taxon>Bacillota</taxon>
        <taxon>Bacilli</taxon>
        <taxon>Bacillales</taxon>
        <taxon>Paenibacillaceae</taxon>
        <taxon>Paenibacillus</taxon>
    </lineage>
</organism>
<evidence type="ECO:0000313" key="8">
    <source>
        <dbReference type="Proteomes" id="UP000490800"/>
    </source>
</evidence>
<proteinExistence type="predicted"/>
<evidence type="ECO:0000256" key="1">
    <source>
        <dbReference type="ARBA" id="ARBA00004651"/>
    </source>
</evidence>
<comment type="subcellular location">
    <subcellularLocation>
        <location evidence="1">Cell membrane</location>
        <topology evidence="1">Multi-pass membrane protein</topology>
    </subcellularLocation>
</comment>
<sequence length="275" mass="31279">MGFFDLWNPVVLLFVVVVGLVYHNLTSPSKAVAEGREPLRTKQRLSFYTGLALFYIGQGSPLSYIGHHYLFSVHMVQQSILYLIMPVFILNGIPDWLIRPIFKNKIARGILKFVTQPLIAILAFNLLFSIYHLPLIMDALMKSEWMLTGYHTLLLLTAFAMWFPVFGPLKEYANYSGLVKMAYIFGNGILLTPACALIIFADVSLYEMYRNAVVPFSALPLLEDQQLGGVLMKIIQEIVYGTVLAMVFFKWYRTEREQEEELSDEPSEKSGLTTA</sequence>
<feature type="transmembrane region" description="Helical" evidence="6">
    <location>
        <begin position="226"/>
        <end position="249"/>
    </location>
</feature>
<evidence type="ECO:0000256" key="4">
    <source>
        <dbReference type="ARBA" id="ARBA00022989"/>
    </source>
</evidence>
<keyword evidence="8" id="KW-1185">Reference proteome</keyword>
<feature type="transmembrane region" description="Helical" evidence="6">
    <location>
        <begin position="79"/>
        <end position="98"/>
    </location>
</feature>
<evidence type="ECO:0000256" key="2">
    <source>
        <dbReference type="ARBA" id="ARBA00022475"/>
    </source>
</evidence>